<dbReference type="GO" id="GO:0008047">
    <property type="term" value="F:enzyme activator activity"/>
    <property type="evidence" value="ECO:0007669"/>
    <property type="project" value="InterPro"/>
</dbReference>
<name>A0A0P6Y7A6_9CHLR</name>
<keyword evidence="6" id="KW-1185">Reference proteome</keyword>
<dbReference type="Gene3D" id="3.40.50.1450">
    <property type="entry name" value="HybD-like"/>
    <property type="match status" value="1"/>
</dbReference>
<organism evidence="5 6">
    <name type="scientific">Thermanaerothrix daxensis</name>
    <dbReference type="NCBI Taxonomy" id="869279"/>
    <lineage>
        <taxon>Bacteria</taxon>
        <taxon>Bacillati</taxon>
        <taxon>Chloroflexota</taxon>
        <taxon>Anaerolineae</taxon>
        <taxon>Anaerolineales</taxon>
        <taxon>Anaerolineaceae</taxon>
        <taxon>Thermanaerothrix</taxon>
    </lineage>
</organism>
<comment type="similarity">
    <text evidence="1">Belongs to the peptidase A31 family.</text>
</comment>
<dbReference type="PANTHER" id="PTHR30302">
    <property type="entry name" value="HYDROGENASE 1 MATURATION PROTEASE"/>
    <property type="match status" value="1"/>
</dbReference>
<dbReference type="STRING" id="869279.SE15_06585"/>
<sequence>MAVMKTFNSSWSEPLRDALEKQRRALNLPADALRLAFVGVGNELNGDDGAGLWIVRGLKWVLPQHERLLLVEAGIAPENFTGVLRRFEPNWVLWVDAADMNQAPGAVSWVMWEGAEEIPQISTHTLSPGLLGHYLGAELGCQMGIIGIQPVSLRFGEGLTPAVRRSVRGLVRFLAAWVGDCFKLHAE</sequence>
<reference evidence="5 6" key="1">
    <citation type="submission" date="2015-07" db="EMBL/GenBank/DDBJ databases">
        <title>Whole genome sequence of Thermanaerothrix daxensis DSM 23592.</title>
        <authorList>
            <person name="Hemp J."/>
            <person name="Ward L.M."/>
            <person name="Pace L.A."/>
            <person name="Fischer W.W."/>
        </authorList>
    </citation>
    <scope>NUCLEOTIDE SEQUENCE [LARGE SCALE GENOMIC DNA]</scope>
    <source>
        <strain evidence="5 6">GNS-1</strain>
    </source>
</reference>
<dbReference type="SUPFAM" id="SSF53163">
    <property type="entry name" value="HybD-like"/>
    <property type="match status" value="1"/>
</dbReference>
<evidence type="ECO:0000256" key="3">
    <source>
        <dbReference type="ARBA" id="ARBA00022750"/>
    </source>
</evidence>
<gene>
    <name evidence="5" type="ORF">SE15_06585</name>
</gene>
<dbReference type="NCBIfam" id="TIGR00072">
    <property type="entry name" value="hydrog_prot"/>
    <property type="match status" value="1"/>
</dbReference>
<proteinExistence type="inferred from homology"/>
<dbReference type="Proteomes" id="UP000050544">
    <property type="component" value="Unassembled WGS sequence"/>
</dbReference>
<dbReference type="AlphaFoldDB" id="A0A0P6Y7A6"/>
<dbReference type="InterPro" id="IPR023430">
    <property type="entry name" value="Pept_HybD-like_dom_sf"/>
</dbReference>
<dbReference type="InterPro" id="IPR000671">
    <property type="entry name" value="Peptidase_A31"/>
</dbReference>
<evidence type="ECO:0000256" key="1">
    <source>
        <dbReference type="ARBA" id="ARBA00006814"/>
    </source>
</evidence>
<evidence type="ECO:0000313" key="5">
    <source>
        <dbReference type="EMBL" id="KPL84696.1"/>
    </source>
</evidence>
<evidence type="ECO:0000256" key="4">
    <source>
        <dbReference type="ARBA" id="ARBA00022801"/>
    </source>
</evidence>
<keyword evidence="2" id="KW-0645">Protease</keyword>
<comment type="caution">
    <text evidence="5">The sequence shown here is derived from an EMBL/GenBank/DDBJ whole genome shotgun (WGS) entry which is preliminary data.</text>
</comment>
<keyword evidence="3" id="KW-0064">Aspartyl protease</keyword>
<dbReference type="Pfam" id="PF01750">
    <property type="entry name" value="HycI"/>
    <property type="match status" value="1"/>
</dbReference>
<dbReference type="PANTHER" id="PTHR30302:SF1">
    <property type="entry name" value="HYDROGENASE 2 MATURATION PROTEASE"/>
    <property type="match status" value="1"/>
</dbReference>
<accession>A0A0P6Y7A6</accession>
<dbReference type="GO" id="GO:0004190">
    <property type="term" value="F:aspartic-type endopeptidase activity"/>
    <property type="evidence" value="ECO:0007669"/>
    <property type="project" value="UniProtKB-KW"/>
</dbReference>
<evidence type="ECO:0000313" key="6">
    <source>
        <dbReference type="Proteomes" id="UP000050544"/>
    </source>
</evidence>
<dbReference type="GO" id="GO:0016485">
    <property type="term" value="P:protein processing"/>
    <property type="evidence" value="ECO:0007669"/>
    <property type="project" value="TreeGrafter"/>
</dbReference>
<evidence type="ECO:0000256" key="2">
    <source>
        <dbReference type="ARBA" id="ARBA00022670"/>
    </source>
</evidence>
<protein>
    <recommendedName>
        <fullName evidence="7">Hydrogenase maturation protease</fullName>
    </recommendedName>
</protein>
<keyword evidence="4" id="KW-0378">Hydrolase</keyword>
<dbReference type="EMBL" id="LGKO01000002">
    <property type="protein sequence ID" value="KPL84696.1"/>
    <property type="molecule type" value="Genomic_DNA"/>
</dbReference>
<evidence type="ECO:0008006" key="7">
    <source>
        <dbReference type="Google" id="ProtNLM"/>
    </source>
</evidence>